<dbReference type="OrthoDB" id="10252171at2759"/>
<dbReference type="PANTHER" id="PTHR24346:SF72">
    <property type="entry name" value="CAMK PROTEIN KINASE"/>
    <property type="match status" value="1"/>
</dbReference>
<keyword evidence="6" id="KW-0418">Kinase</keyword>
<feature type="region of interest" description="Disordered" evidence="4">
    <location>
        <begin position="1"/>
        <end position="45"/>
    </location>
</feature>
<dbReference type="PROSITE" id="PS50011">
    <property type="entry name" value="PROTEIN_KINASE_DOM"/>
    <property type="match status" value="1"/>
</dbReference>
<dbReference type="Proteomes" id="UP000703269">
    <property type="component" value="Unassembled WGS sequence"/>
</dbReference>
<dbReference type="InterPro" id="IPR011009">
    <property type="entry name" value="Kinase-like_dom_sf"/>
</dbReference>
<reference evidence="6 7" key="1">
    <citation type="submission" date="2021-08" db="EMBL/GenBank/DDBJ databases">
        <title>Draft Genome Sequence of Phanerochaete sordida strain YK-624.</title>
        <authorList>
            <person name="Mori T."/>
            <person name="Dohra H."/>
            <person name="Suzuki T."/>
            <person name="Kawagishi H."/>
            <person name="Hirai H."/>
        </authorList>
    </citation>
    <scope>NUCLEOTIDE SEQUENCE [LARGE SCALE GENOMIC DNA]</scope>
    <source>
        <strain evidence="6 7">YK-624</strain>
    </source>
</reference>
<dbReference type="Gene3D" id="3.30.200.20">
    <property type="entry name" value="Phosphorylase Kinase, domain 1"/>
    <property type="match status" value="1"/>
</dbReference>
<evidence type="ECO:0000256" key="3">
    <source>
        <dbReference type="PROSITE-ProRule" id="PRU10141"/>
    </source>
</evidence>
<feature type="region of interest" description="Disordered" evidence="4">
    <location>
        <begin position="351"/>
        <end position="417"/>
    </location>
</feature>
<dbReference type="SUPFAM" id="SSF56112">
    <property type="entry name" value="Protein kinase-like (PK-like)"/>
    <property type="match status" value="1"/>
</dbReference>
<name>A0A9P3GHE5_9APHY</name>
<dbReference type="GO" id="GO:0045719">
    <property type="term" value="P:negative regulation of glycogen biosynthetic process"/>
    <property type="evidence" value="ECO:0007669"/>
    <property type="project" value="TreeGrafter"/>
</dbReference>
<gene>
    <name evidence="6" type="ORF">PsYK624_111630</name>
</gene>
<dbReference type="GO" id="GO:0005524">
    <property type="term" value="F:ATP binding"/>
    <property type="evidence" value="ECO:0007669"/>
    <property type="project" value="UniProtKB-UniRule"/>
</dbReference>
<keyword evidence="1 3" id="KW-0547">Nucleotide-binding</keyword>
<feature type="compositionally biased region" description="Low complexity" evidence="4">
    <location>
        <begin position="368"/>
        <end position="385"/>
    </location>
</feature>
<dbReference type="FunFam" id="3.30.200.20:FF:000314">
    <property type="entry name" value="Serine/threonine protein kinase"/>
    <property type="match status" value="1"/>
</dbReference>
<keyword evidence="6" id="KW-0808">Transferase</keyword>
<evidence type="ECO:0000259" key="5">
    <source>
        <dbReference type="PROSITE" id="PS50011"/>
    </source>
</evidence>
<evidence type="ECO:0000256" key="4">
    <source>
        <dbReference type="SAM" id="MobiDB-lite"/>
    </source>
</evidence>
<evidence type="ECO:0000256" key="2">
    <source>
        <dbReference type="ARBA" id="ARBA00022840"/>
    </source>
</evidence>
<keyword evidence="7" id="KW-1185">Reference proteome</keyword>
<dbReference type="InterPro" id="IPR008271">
    <property type="entry name" value="Ser/Thr_kinase_AS"/>
</dbReference>
<dbReference type="SMART" id="SM00220">
    <property type="entry name" value="S_TKc"/>
    <property type="match status" value="1"/>
</dbReference>
<dbReference type="GO" id="GO:0035556">
    <property type="term" value="P:intracellular signal transduction"/>
    <property type="evidence" value="ECO:0007669"/>
    <property type="project" value="TreeGrafter"/>
</dbReference>
<dbReference type="GO" id="GO:0005634">
    <property type="term" value="C:nucleus"/>
    <property type="evidence" value="ECO:0007669"/>
    <property type="project" value="TreeGrafter"/>
</dbReference>
<dbReference type="PROSITE" id="PS00108">
    <property type="entry name" value="PROTEIN_KINASE_ST"/>
    <property type="match status" value="1"/>
</dbReference>
<dbReference type="Pfam" id="PF00069">
    <property type="entry name" value="Pkinase"/>
    <property type="match status" value="2"/>
</dbReference>
<dbReference type="InterPro" id="IPR017441">
    <property type="entry name" value="Protein_kinase_ATP_BS"/>
</dbReference>
<dbReference type="PANTHER" id="PTHR24346">
    <property type="entry name" value="MAP/MICROTUBULE AFFINITY-REGULATING KINASE"/>
    <property type="match status" value="1"/>
</dbReference>
<keyword evidence="2 3" id="KW-0067">ATP-binding</keyword>
<dbReference type="Gene3D" id="1.10.510.10">
    <property type="entry name" value="Transferase(Phosphotransferase) domain 1"/>
    <property type="match status" value="1"/>
</dbReference>
<feature type="binding site" evidence="3">
    <location>
        <position position="293"/>
    </location>
    <ligand>
        <name>ATP</name>
        <dbReference type="ChEBI" id="CHEBI:30616"/>
    </ligand>
</feature>
<dbReference type="GO" id="GO:0005829">
    <property type="term" value="C:cytosol"/>
    <property type="evidence" value="ECO:0007669"/>
    <property type="project" value="TreeGrafter"/>
</dbReference>
<comment type="caution">
    <text evidence="6">The sequence shown here is derived from an EMBL/GenBank/DDBJ whole genome shotgun (WGS) entry which is preliminary data.</text>
</comment>
<evidence type="ECO:0000313" key="7">
    <source>
        <dbReference type="Proteomes" id="UP000703269"/>
    </source>
</evidence>
<dbReference type="PROSITE" id="PS00107">
    <property type="entry name" value="PROTEIN_KINASE_ATP"/>
    <property type="match status" value="1"/>
</dbReference>
<organism evidence="6 7">
    <name type="scientific">Phanerochaete sordida</name>
    <dbReference type="NCBI Taxonomy" id="48140"/>
    <lineage>
        <taxon>Eukaryota</taxon>
        <taxon>Fungi</taxon>
        <taxon>Dikarya</taxon>
        <taxon>Basidiomycota</taxon>
        <taxon>Agaricomycotina</taxon>
        <taxon>Agaricomycetes</taxon>
        <taxon>Polyporales</taxon>
        <taxon>Phanerochaetaceae</taxon>
        <taxon>Phanerochaete</taxon>
    </lineage>
</organism>
<feature type="domain" description="Protein kinase" evidence="5">
    <location>
        <begin position="260"/>
        <end position="642"/>
    </location>
</feature>
<proteinExistence type="predicted"/>
<evidence type="ECO:0000313" key="6">
    <source>
        <dbReference type="EMBL" id="GJE94986.1"/>
    </source>
</evidence>
<feature type="compositionally biased region" description="Low complexity" evidence="4">
    <location>
        <begin position="1"/>
        <end position="10"/>
    </location>
</feature>
<dbReference type="GO" id="GO:0004674">
    <property type="term" value="F:protein serine/threonine kinase activity"/>
    <property type="evidence" value="ECO:0007669"/>
    <property type="project" value="TreeGrafter"/>
</dbReference>
<dbReference type="AlphaFoldDB" id="A0A9P3GHE5"/>
<sequence length="655" mass="71465">MQTTTATPTALSPPFGYLSPPIDGCDASSEDGDTLQTPQTEHDMPHHQPYAVYHQNAHRFPHDLFHGDLPRAADGPAKPADHGPFALLTPSASEKYARADAADGYFPHFSPPHALDLANASLEYNPFAASFAASYGARGGASAASTPDAYSPDAPSFDITDSPFEYLDARYEGPSQALTPADPCALAALPALSISSDALDALDTFDLGAQGTSLLFASDPPRPDLQRAAASENLLHAKGRMYSPRFPADHTLNPFFVTSFELGDELGAGGYGFVMTARHRTEGFEVAVKFIIKDKVPDHAWWDDEMLGRVPTEVMIMSLVDHENIVKCLDLFEDELYFYLVQELHGTPWMSRKKKPKQITAPGKLVAPSPTLSTPSLTPSPSTDTNVSLPATPPQVTVELPGASEPHPEPPKIVSHDSDVTLVSDPAEPEDVKLPEENQNQEAQQIDVPNPGYLQTPTPRPNFSRRPSYDLFECIEQSKHKRLSENHARYVFAQVVEAVHYLSIQGITHCDIKDENLVIDAEYRVKLIDFGSAVVADPSAPPPYFTQFFGTTAYASSEILRKMPYRAPPAEVWTLGVLLSYLLTGHSPFPTEGDAAAGRIVVRERGAAGKLSRAALNLMARCLERDPERRADIAEVRGHRWLQGALEREGAELEA</sequence>
<evidence type="ECO:0000256" key="1">
    <source>
        <dbReference type="ARBA" id="ARBA00022741"/>
    </source>
</evidence>
<accession>A0A9P3GHE5</accession>
<dbReference type="InterPro" id="IPR000719">
    <property type="entry name" value="Prot_kinase_dom"/>
</dbReference>
<dbReference type="EMBL" id="BPQB01000044">
    <property type="protein sequence ID" value="GJE94986.1"/>
    <property type="molecule type" value="Genomic_DNA"/>
</dbReference>
<protein>
    <submittedName>
        <fullName evidence="6">Kinase-like protein</fullName>
    </submittedName>
</protein>
<feature type="compositionally biased region" description="Basic and acidic residues" evidence="4">
    <location>
        <begin position="406"/>
        <end position="417"/>
    </location>
</feature>
<feature type="region of interest" description="Disordered" evidence="4">
    <location>
        <begin position="430"/>
        <end position="454"/>
    </location>
</feature>